<dbReference type="EMBL" id="BAAANN010000006">
    <property type="protein sequence ID" value="GAA1949831.1"/>
    <property type="molecule type" value="Genomic_DNA"/>
</dbReference>
<dbReference type="Gene3D" id="3.30.530.20">
    <property type="match status" value="1"/>
</dbReference>
<comment type="caution">
    <text evidence="1">The sequence shown here is derived from an EMBL/GenBank/DDBJ whole genome shotgun (WGS) entry which is preliminary data.</text>
</comment>
<accession>A0ABN2QD58</accession>
<reference evidence="1 2" key="1">
    <citation type="journal article" date="2019" name="Int. J. Syst. Evol. Microbiol.">
        <title>The Global Catalogue of Microorganisms (GCM) 10K type strain sequencing project: providing services to taxonomists for standard genome sequencing and annotation.</title>
        <authorList>
            <consortium name="The Broad Institute Genomics Platform"/>
            <consortium name="The Broad Institute Genome Sequencing Center for Infectious Disease"/>
            <person name="Wu L."/>
            <person name="Ma J."/>
        </authorList>
    </citation>
    <scope>NUCLEOTIDE SEQUENCE [LARGE SCALE GENOMIC DNA]</scope>
    <source>
        <strain evidence="1 2">JCM 14545</strain>
    </source>
</reference>
<dbReference type="Proteomes" id="UP001501116">
    <property type="component" value="Unassembled WGS sequence"/>
</dbReference>
<protein>
    <submittedName>
        <fullName evidence="1">SRPBCC family protein</fullName>
    </submittedName>
</protein>
<dbReference type="InterPro" id="IPR023393">
    <property type="entry name" value="START-like_dom_sf"/>
</dbReference>
<dbReference type="SUPFAM" id="SSF55961">
    <property type="entry name" value="Bet v1-like"/>
    <property type="match status" value="1"/>
</dbReference>
<dbReference type="InterPro" id="IPR019587">
    <property type="entry name" value="Polyketide_cyclase/dehydratase"/>
</dbReference>
<organism evidence="1 2">
    <name type="scientific">Amycolatopsis minnesotensis</name>
    <dbReference type="NCBI Taxonomy" id="337894"/>
    <lineage>
        <taxon>Bacteria</taxon>
        <taxon>Bacillati</taxon>
        <taxon>Actinomycetota</taxon>
        <taxon>Actinomycetes</taxon>
        <taxon>Pseudonocardiales</taxon>
        <taxon>Pseudonocardiaceae</taxon>
        <taxon>Amycolatopsis</taxon>
    </lineage>
</organism>
<keyword evidence="2" id="KW-1185">Reference proteome</keyword>
<dbReference type="Pfam" id="PF10604">
    <property type="entry name" value="Polyketide_cyc2"/>
    <property type="match status" value="1"/>
</dbReference>
<dbReference type="RefSeq" id="WP_344415560.1">
    <property type="nucleotide sequence ID" value="NZ_BAAANN010000006.1"/>
</dbReference>
<dbReference type="CDD" id="cd08865">
    <property type="entry name" value="SRPBCC_10"/>
    <property type="match status" value="1"/>
</dbReference>
<name>A0ABN2QD58_9PSEU</name>
<evidence type="ECO:0000313" key="2">
    <source>
        <dbReference type="Proteomes" id="UP001501116"/>
    </source>
</evidence>
<gene>
    <name evidence="1" type="ORF">GCM10009754_18050</name>
</gene>
<sequence>MVDVERIFTVRKPVDTVIEYLKDFSHSERWDPGTVSCRRTGSGPLGVGAEWHNVTEFRGKKTELTYRLDRAEPGRLVFVGTNKTVTSTDDLTLTALGEGTRVTYRATITFHGLAKLADPFLKREFERLGDEVVSTMTETLEAL</sequence>
<proteinExistence type="predicted"/>
<evidence type="ECO:0000313" key="1">
    <source>
        <dbReference type="EMBL" id="GAA1949831.1"/>
    </source>
</evidence>